<dbReference type="EMBL" id="QLUW01000002">
    <property type="protein sequence ID" value="RAP75863.1"/>
    <property type="molecule type" value="Genomic_DNA"/>
</dbReference>
<gene>
    <name evidence="2" type="ORF">DL346_10535</name>
</gene>
<feature type="domain" description="Glyoxalase/fosfomycin resistance/dioxygenase" evidence="1">
    <location>
        <begin position="16"/>
        <end position="115"/>
    </location>
</feature>
<evidence type="ECO:0000259" key="1">
    <source>
        <dbReference type="Pfam" id="PF00903"/>
    </source>
</evidence>
<proteinExistence type="predicted"/>
<protein>
    <recommendedName>
        <fullName evidence="1">Glyoxalase/fosfomycin resistance/dioxygenase domain-containing protein</fullName>
    </recommendedName>
</protein>
<dbReference type="CDD" id="cd06587">
    <property type="entry name" value="VOC"/>
    <property type="match status" value="1"/>
</dbReference>
<dbReference type="SUPFAM" id="SSF54593">
    <property type="entry name" value="Glyoxalase/Bleomycin resistance protein/Dihydroxybiphenyl dioxygenase"/>
    <property type="match status" value="1"/>
</dbReference>
<dbReference type="RefSeq" id="WP_112882088.1">
    <property type="nucleotide sequence ID" value="NZ_QLUW01000002.1"/>
</dbReference>
<evidence type="ECO:0000313" key="2">
    <source>
        <dbReference type="EMBL" id="RAP75863.1"/>
    </source>
</evidence>
<keyword evidence="3" id="KW-1185">Reference proteome</keyword>
<comment type="caution">
    <text evidence="2">The sequence shown here is derived from an EMBL/GenBank/DDBJ whole genome shotgun (WGS) entry which is preliminary data.</text>
</comment>
<organism evidence="2 3">
    <name type="scientific">Paenibacillus montanisoli</name>
    <dbReference type="NCBI Taxonomy" id="2081970"/>
    <lineage>
        <taxon>Bacteria</taxon>
        <taxon>Bacillati</taxon>
        <taxon>Bacillota</taxon>
        <taxon>Bacilli</taxon>
        <taxon>Bacillales</taxon>
        <taxon>Paenibacillaceae</taxon>
        <taxon>Paenibacillus</taxon>
    </lineage>
</organism>
<dbReference type="Pfam" id="PF00903">
    <property type="entry name" value="Glyoxalase"/>
    <property type="match status" value="1"/>
</dbReference>
<accession>A0A328U263</accession>
<evidence type="ECO:0000313" key="3">
    <source>
        <dbReference type="Proteomes" id="UP000249260"/>
    </source>
</evidence>
<dbReference type="Gene3D" id="3.10.180.10">
    <property type="entry name" value="2,3-Dihydroxybiphenyl 1,2-Dioxygenase, domain 1"/>
    <property type="match status" value="1"/>
</dbReference>
<dbReference type="Proteomes" id="UP000249260">
    <property type="component" value="Unassembled WGS sequence"/>
</dbReference>
<dbReference type="OrthoDB" id="2354281at2"/>
<reference evidence="2 3" key="1">
    <citation type="submission" date="2018-06" db="EMBL/GenBank/DDBJ databases">
        <title>Paenibacillus montanisoli sp. nov., isolated from mountain area soil.</title>
        <authorList>
            <person name="Wu M."/>
        </authorList>
    </citation>
    <scope>NUCLEOTIDE SEQUENCE [LARGE SCALE GENOMIC DNA]</scope>
    <source>
        <strain evidence="2 3">RA17</strain>
    </source>
</reference>
<name>A0A328U263_9BACL</name>
<dbReference type="InterPro" id="IPR004360">
    <property type="entry name" value="Glyas_Fos-R_dOase_dom"/>
</dbReference>
<dbReference type="AlphaFoldDB" id="A0A328U263"/>
<dbReference type="InterPro" id="IPR029068">
    <property type="entry name" value="Glyas_Bleomycin-R_OHBP_Dase"/>
</dbReference>
<sequence>MLEQMKATPIKPILPAVFVYVTDIKQSVDWYCRLLGLPSPETAREDIHIFNFSDSRCSNLFLEKREKVDPSTAPMFSLTAPDHQSALQFLTDLGVEIVYKDAEVIHFKDLDGNVLMACSI</sequence>